<reference evidence="1 2" key="1">
    <citation type="journal article" date="2020" name="Cell">
        <title>Large-Scale Comparative Analyses of Tick Genomes Elucidate Their Genetic Diversity and Vector Capacities.</title>
        <authorList>
            <consortium name="Tick Genome and Microbiome Consortium (TIGMIC)"/>
            <person name="Jia N."/>
            <person name="Wang J."/>
            <person name="Shi W."/>
            <person name="Du L."/>
            <person name="Sun Y."/>
            <person name="Zhan W."/>
            <person name="Jiang J.F."/>
            <person name="Wang Q."/>
            <person name="Zhang B."/>
            <person name="Ji P."/>
            <person name="Bell-Sakyi L."/>
            <person name="Cui X.M."/>
            <person name="Yuan T.T."/>
            <person name="Jiang B.G."/>
            <person name="Yang W.F."/>
            <person name="Lam T.T."/>
            <person name="Chang Q.C."/>
            <person name="Ding S.J."/>
            <person name="Wang X.J."/>
            <person name="Zhu J.G."/>
            <person name="Ruan X.D."/>
            <person name="Zhao L."/>
            <person name="Wei J.T."/>
            <person name="Ye R.Z."/>
            <person name="Que T.C."/>
            <person name="Du C.H."/>
            <person name="Zhou Y.H."/>
            <person name="Cheng J.X."/>
            <person name="Dai P.F."/>
            <person name="Guo W.B."/>
            <person name="Han X.H."/>
            <person name="Huang E.J."/>
            <person name="Li L.F."/>
            <person name="Wei W."/>
            <person name="Gao Y.C."/>
            <person name="Liu J.Z."/>
            <person name="Shao H.Z."/>
            <person name="Wang X."/>
            <person name="Wang C.C."/>
            <person name="Yang T.C."/>
            <person name="Huo Q.B."/>
            <person name="Li W."/>
            <person name="Chen H.Y."/>
            <person name="Chen S.E."/>
            <person name="Zhou L.G."/>
            <person name="Ni X.B."/>
            <person name="Tian J.H."/>
            <person name="Sheng Y."/>
            <person name="Liu T."/>
            <person name="Pan Y.S."/>
            <person name="Xia L.Y."/>
            <person name="Li J."/>
            <person name="Zhao F."/>
            <person name="Cao W.C."/>
        </authorList>
    </citation>
    <scope>NUCLEOTIDE SEQUENCE [LARGE SCALE GENOMIC DNA]</scope>
    <source>
        <strain evidence="1">Iper-2018</strain>
    </source>
</reference>
<name>A0AC60QVA5_IXOPE</name>
<keyword evidence="2" id="KW-1185">Reference proteome</keyword>
<evidence type="ECO:0000313" key="2">
    <source>
        <dbReference type="Proteomes" id="UP000805193"/>
    </source>
</evidence>
<proteinExistence type="predicted"/>
<dbReference type="EMBL" id="JABSTQ010004384">
    <property type="protein sequence ID" value="KAG0442359.1"/>
    <property type="molecule type" value="Genomic_DNA"/>
</dbReference>
<comment type="caution">
    <text evidence="1">The sequence shown here is derived from an EMBL/GenBank/DDBJ whole genome shotgun (WGS) entry which is preliminary data.</text>
</comment>
<accession>A0AC60QVA5</accession>
<protein>
    <submittedName>
        <fullName evidence="1">Uncharacterized protein</fullName>
    </submittedName>
</protein>
<evidence type="ECO:0000313" key="1">
    <source>
        <dbReference type="EMBL" id="KAG0442359.1"/>
    </source>
</evidence>
<dbReference type="Proteomes" id="UP000805193">
    <property type="component" value="Unassembled WGS sequence"/>
</dbReference>
<sequence>MPPCRLTGVRMSSFTALHRCARLSSCAWLLESRAAHARGAVTKRAGLVRRLGQSPMHAPCACTRSRLWLALSGCSGGLQILCGGVAVADGKAEVDAVGAPAEVPLPAAVWVPGQTQQAHRHLLLLLGGSSHHHPSVCAPLQLLGAFKFVEGGRNLEFLDSTQNQFVGGFSKWPDSDPDPMHAYMGIAGMSLMGVEDLLPLHPALNLSQ</sequence>
<organism evidence="1 2">
    <name type="scientific">Ixodes persulcatus</name>
    <name type="common">Taiga tick</name>
    <dbReference type="NCBI Taxonomy" id="34615"/>
    <lineage>
        <taxon>Eukaryota</taxon>
        <taxon>Metazoa</taxon>
        <taxon>Ecdysozoa</taxon>
        <taxon>Arthropoda</taxon>
        <taxon>Chelicerata</taxon>
        <taxon>Arachnida</taxon>
        <taxon>Acari</taxon>
        <taxon>Parasitiformes</taxon>
        <taxon>Ixodida</taxon>
        <taxon>Ixodoidea</taxon>
        <taxon>Ixodidae</taxon>
        <taxon>Ixodinae</taxon>
        <taxon>Ixodes</taxon>
    </lineage>
</organism>
<gene>
    <name evidence="1" type="ORF">HPB47_015728</name>
</gene>